<evidence type="ECO:0000313" key="9">
    <source>
        <dbReference type="Proteomes" id="UP000601435"/>
    </source>
</evidence>
<protein>
    <submittedName>
        <fullName evidence="8">Pds5a protein</fullName>
    </submittedName>
</protein>
<evidence type="ECO:0000256" key="2">
    <source>
        <dbReference type="ARBA" id="ARBA00022618"/>
    </source>
</evidence>
<dbReference type="GO" id="GO:0000785">
    <property type="term" value="C:chromatin"/>
    <property type="evidence" value="ECO:0007669"/>
    <property type="project" value="TreeGrafter"/>
</dbReference>
<comment type="caution">
    <text evidence="8">The sequence shown here is derived from an EMBL/GenBank/DDBJ whole genome shotgun (WGS) entry which is preliminary data.</text>
</comment>
<evidence type="ECO:0000256" key="5">
    <source>
        <dbReference type="ARBA" id="ARBA00023306"/>
    </source>
</evidence>
<dbReference type="PANTHER" id="PTHR12663:SF0">
    <property type="entry name" value="PRECOCIOUS DISSOCIATION OF SISTERS 5, ISOFORM A"/>
    <property type="match status" value="1"/>
</dbReference>
<accession>A0A813BPM6</accession>
<dbReference type="EMBL" id="CAJNJA010073609">
    <property type="protein sequence ID" value="CAE7910232.1"/>
    <property type="molecule type" value="Genomic_DNA"/>
</dbReference>
<evidence type="ECO:0000256" key="6">
    <source>
        <dbReference type="SAM" id="Coils"/>
    </source>
</evidence>
<evidence type="ECO:0000256" key="4">
    <source>
        <dbReference type="ARBA" id="ARBA00023242"/>
    </source>
</evidence>
<proteinExistence type="predicted"/>
<feature type="coiled-coil region" evidence="6">
    <location>
        <begin position="2193"/>
        <end position="2259"/>
    </location>
</feature>
<name>A0A813BPM6_9DINO</name>
<keyword evidence="9" id="KW-1185">Reference proteome</keyword>
<keyword evidence="4" id="KW-0539">Nucleus</keyword>
<reference evidence="8" key="1">
    <citation type="submission" date="2021-02" db="EMBL/GenBank/DDBJ databases">
        <authorList>
            <person name="Dougan E. K."/>
            <person name="Rhodes N."/>
            <person name="Thang M."/>
            <person name="Chan C."/>
        </authorList>
    </citation>
    <scope>NUCLEOTIDE SEQUENCE</scope>
</reference>
<feature type="compositionally biased region" description="Polar residues" evidence="7">
    <location>
        <begin position="1537"/>
        <end position="1548"/>
    </location>
</feature>
<feature type="compositionally biased region" description="Basic and acidic residues" evidence="7">
    <location>
        <begin position="342"/>
        <end position="353"/>
    </location>
</feature>
<evidence type="ECO:0000256" key="3">
    <source>
        <dbReference type="ARBA" id="ARBA00022776"/>
    </source>
</evidence>
<dbReference type="SUPFAM" id="SSF48371">
    <property type="entry name" value="ARM repeat"/>
    <property type="match status" value="1"/>
</dbReference>
<comment type="subcellular location">
    <subcellularLocation>
        <location evidence="1">Nucleus</location>
    </subcellularLocation>
</comment>
<feature type="region of interest" description="Disordered" evidence="7">
    <location>
        <begin position="149"/>
        <end position="174"/>
    </location>
</feature>
<dbReference type="GO" id="GO:0006281">
    <property type="term" value="P:DNA repair"/>
    <property type="evidence" value="ECO:0007669"/>
    <property type="project" value="TreeGrafter"/>
</dbReference>
<evidence type="ECO:0000313" key="8">
    <source>
        <dbReference type="EMBL" id="CAE7910232.1"/>
    </source>
</evidence>
<evidence type="ECO:0000256" key="1">
    <source>
        <dbReference type="ARBA" id="ARBA00004123"/>
    </source>
</evidence>
<dbReference type="GO" id="GO:0051301">
    <property type="term" value="P:cell division"/>
    <property type="evidence" value="ECO:0007669"/>
    <property type="project" value="UniProtKB-KW"/>
</dbReference>
<sequence length="2259" mass="249998">MRSGMWAQMAEQGAPRMEGHKAILSGLDMFTFGGHALLGRFPRPTVSVHRLSLGKADPLRLFSDTDESRQLCRPEMDNPSQGYPVPGGGGPDLSDRLAASAEYRRWVKEVDVALGSATQSPSCPVGLPGHIEDEVPSFTELWIELNKRPAVQGRSRSPRSSSDPRARFDGWSQGRRSRWHSAQEALQLLLDSLSQFEASASGRSITGQELSASMRKHSREFSIQKTPFEKLGKLLQLAAQDGWIRLTWTGDSMSVQILDLPTNGVANLANAWEHEKDVGIRLEPARPPILREVRRVDRVQHVALKPAPYAAPLADIGGFPHLRQRAVARLSASELGKLRPVTPERGRTKRETKTGTSNASAAPLSREDALQSLQQAFETLKALPQGKGDLDSARALCQPSVMRHASPEVRLWAAKCLAEVLRIFVPSPPFETERFRPILELFLEQLASLNPSTQTYAYSFGLLERLEEIRGFMLVFDCAASDVESLIISLAKTCIGAAKAARQSGRIGATEDAQRRLEALLARLLSDVLLEADEVPQAVLEQLLEEIVERKSPGAAMVRQVLSNFTTFKSQRVALPLNDLLNKSLFLSEDDQAELSQDRLEGLLNATYELYCIHPSLVVRVLPNLHADLQCAKPDRRRAITAFIAQLLAHQHTDSSGAASCGMALTSSSGIAGLVERFQDRLADADDRVRMTALEGASAVLQSVVATGCQEDDPAGSASMAAAESIRTKVAHRCLDPNDAVRLRAVEICTHIALASDDGLAFMLPNLPEICKRILDKKPRIREACAQASAQLYAQHALPHWLKGEGQKAQKLCWIPQLLCEAYSVFCGARLGYVAQIEELLEQHLLGCGAGLPQDQRALALVGLCSSALGGPEAARQGLGMLLSKKRDAHRALRRFVRARLENAAPLGEARSSSLLPGESNEGGTPAVPFADLFENLAKWSPTLDDKYARPEALGLHLRSLDAVRDKTLWAHLDHLLDHDMQDSTCKMSEQVCELDRLLRVHRLGEIAPLIRRALMATWLLPDQVAALLDVWTGQAGEEAKLAPDMVAAARTTVAYLPQYFVGAFVPFVGEMVNLLQDCSQEDAQTILQALSRLQKQMVCLDGMSQKLDETGLPELLLEALHVMVPPFQSSARKFVRILLLLSDDCRASVVQQLLSWADGYLRGGGEDCEGEVEAGSTRIVALHLAAAILENAADCGEACRDYDWKPLLEIAQNILLHPPAGASESESSLQLLQFAAAEVVAAGSTASFLASVMQGFRSSMQGSTAIVPVTDTSQVSSDGLLLHLACASLRSLRLGCVELSSALLAQLSETCGDLVADGRPASDGDTLLHALQKFQKHAKLKIADRLRLCTTLPSIFCFGQKKHRDAGQKMLQGWLRTAQQGSQPGLLDFSVACFVHFLSRLQIFEREAAAVSAFPESSKVSCFFCEALLHCDSQGAELLGTALRVCDRTRYFVDREDCTSSVRTAASVLRYVAEKRCPELGLQAAALLQGAARGSMPAQLFAVDPIVEQRLNAAILKDRHNEQERVPETPALQDVGQASDSSPQTQVLRVPEASMLEDASVLTTPQRRPSLLKRGSGSSPQTPSPGSNKRSLTGGAVSAALAAQSSKKAKKQRRSIELRAREVKHPNGVLTRRDEHRPDRERPSAFNRRRSRSRHREVSLHRFRELDQPLRQNFVRRPPFYSYHKTIVQRRCAMHWTSDLGEAELRRRLSQETEQREALLHALQRLCRSAEFCRDRLSDMQQKCEELSANLRKETEASDVLEQSLAKAQARVRRLDDQVQAQEFLASDALIFAVNLTSTTEKEQAFQAEPKTWWSCREDPDQRQRPGNENFVFGKKKSLDKHWALKQLAARESRTSALLAEKIQRLQKGLRSAQKSLSGVRTSLDKAAAEARLREYLDEAAAAEQKICEKLKLCLRARHSRQAGLEGQLSELHMQTAAQQKRHQQESFQTAQQQALLAAGTADVQARSSRELQRLSSQLQAVSRSVTTERSVAVQEQTRRQRQWEVVEVQRRDAEAAQERARQDLQRLRAAVGMARSDLSRQQEALFELRKQTRETQDALSLATNGNEHLKVQLAEYRAGSQKALQEEVLTRQAIHEERFLRQQRFHEANLAAARDRRSELEKELSDRKADAKVRSDRIVDLAAEMQTLQDEVSSWRSQCNEVSSTRAVLEDGFAHECGTWNEEMLAGRISMHKVALQAESLEEELQLVEEKAAATTSQAATRRAEQRQQLETLENELHEAKAELTKAKQSLAVENET</sequence>
<feature type="non-terminal residue" evidence="8">
    <location>
        <position position="1"/>
    </location>
</feature>
<dbReference type="InterPro" id="IPR016024">
    <property type="entry name" value="ARM-type_fold"/>
</dbReference>
<dbReference type="Proteomes" id="UP000601435">
    <property type="component" value="Unassembled WGS sequence"/>
</dbReference>
<dbReference type="Pfam" id="PF20168">
    <property type="entry name" value="PDS5"/>
    <property type="match status" value="1"/>
</dbReference>
<dbReference type="PANTHER" id="PTHR12663">
    <property type="entry name" value="ANDROGEN INDUCED INHIBITOR OF PROLIFERATION AS3 / PDS5-RELATED"/>
    <property type="match status" value="1"/>
</dbReference>
<organism evidence="8 9">
    <name type="scientific">Symbiodinium necroappetens</name>
    <dbReference type="NCBI Taxonomy" id="1628268"/>
    <lineage>
        <taxon>Eukaryota</taxon>
        <taxon>Sar</taxon>
        <taxon>Alveolata</taxon>
        <taxon>Dinophyceae</taxon>
        <taxon>Suessiales</taxon>
        <taxon>Symbiodiniaceae</taxon>
        <taxon>Symbiodinium</taxon>
    </lineage>
</organism>
<dbReference type="InterPro" id="IPR039776">
    <property type="entry name" value="Pds5"/>
</dbReference>
<dbReference type="OrthoDB" id="418681at2759"/>
<feature type="coiled-coil region" evidence="6">
    <location>
        <begin position="2105"/>
        <end position="2160"/>
    </location>
</feature>
<feature type="compositionally biased region" description="Basic and acidic residues" evidence="7">
    <location>
        <begin position="1615"/>
        <end position="1644"/>
    </location>
</feature>
<gene>
    <name evidence="8" type="primary">Pds5a</name>
    <name evidence="8" type="ORF">SNEC2469_LOCUS30961</name>
</gene>
<evidence type="ECO:0000256" key="7">
    <source>
        <dbReference type="SAM" id="MobiDB-lite"/>
    </source>
</evidence>
<feature type="compositionally biased region" description="Low complexity" evidence="7">
    <location>
        <begin position="1576"/>
        <end position="1588"/>
    </location>
</feature>
<keyword evidence="2" id="KW-0132">Cell division</keyword>
<dbReference type="GO" id="GO:0007064">
    <property type="term" value="P:mitotic sister chromatid cohesion"/>
    <property type="evidence" value="ECO:0007669"/>
    <property type="project" value="InterPro"/>
</dbReference>
<dbReference type="GO" id="GO:0005634">
    <property type="term" value="C:nucleus"/>
    <property type="evidence" value="ECO:0007669"/>
    <property type="project" value="UniProtKB-SubCell"/>
</dbReference>
<feature type="region of interest" description="Disordered" evidence="7">
    <location>
        <begin position="339"/>
        <end position="365"/>
    </location>
</feature>
<feature type="region of interest" description="Disordered" evidence="7">
    <location>
        <begin position="1520"/>
        <end position="1657"/>
    </location>
</feature>
<keyword evidence="3" id="KW-0498">Mitosis</keyword>
<keyword evidence="5" id="KW-0131">Cell cycle</keyword>
<feature type="coiled-coil region" evidence="6">
    <location>
        <begin position="1703"/>
        <end position="1786"/>
    </location>
</feature>
<keyword evidence="6" id="KW-0175">Coiled coil</keyword>